<protein>
    <submittedName>
        <fullName evidence="3">DUF4234 domain-containing protein</fullName>
    </submittedName>
</protein>
<evidence type="ECO:0000259" key="2">
    <source>
        <dbReference type="Pfam" id="PF14018"/>
    </source>
</evidence>
<feature type="transmembrane region" description="Helical" evidence="1">
    <location>
        <begin position="46"/>
        <end position="66"/>
    </location>
</feature>
<dbReference type="EMBL" id="AP027925">
    <property type="protein sequence ID" value="BED92843.1"/>
    <property type="molecule type" value="Genomic_DNA"/>
</dbReference>
<feature type="transmembrane region" description="Helical" evidence="1">
    <location>
        <begin position="78"/>
        <end position="100"/>
    </location>
</feature>
<name>A0AA48IA01_9FIRM</name>
<dbReference type="KEGG" id="ptrh:RsTaC01_0737"/>
<dbReference type="AlphaFoldDB" id="A0AA48IA01"/>
<evidence type="ECO:0000256" key="1">
    <source>
        <dbReference type="SAM" id="Phobius"/>
    </source>
</evidence>
<sequence>MKKKSVTQCIILSLITCGIYGMFWYVELVDTLNTLTKTKNMSGISTLLLTWITCGTYGIYWAYQAGKAIDELKSNDGLSYGFIYAILYVFTGGIVPYAIIQNELNNYYDDLYNKH</sequence>
<gene>
    <name evidence="3" type="ORF">RsTaC01_0737</name>
</gene>
<accession>A0AA48IA01</accession>
<dbReference type="Proteomes" id="UP001335720">
    <property type="component" value="Chromosome"/>
</dbReference>
<organism evidence="3">
    <name type="scientific">Candidatus Paraimprobicoccus trichonymphae</name>
    <dbReference type="NCBI Taxonomy" id="3033793"/>
    <lineage>
        <taxon>Bacteria</taxon>
        <taxon>Bacillati</taxon>
        <taxon>Bacillota</taxon>
        <taxon>Clostridia</taxon>
        <taxon>Candidatus Paraimprobicoccus</taxon>
    </lineage>
</organism>
<reference evidence="3" key="1">
    <citation type="journal article" date="2023" name="ISME J.">
        <title>Emergence of putative energy parasites within Clostridia revealed by genome analysis of a novel endosymbiotic clade.</title>
        <authorList>
            <person name="Takahashi K."/>
            <person name="Kuwahara H."/>
            <person name="Horikawa Y."/>
            <person name="Izawa K."/>
            <person name="Kato D."/>
            <person name="Inagaki T."/>
            <person name="Yuki M."/>
            <person name="Ohkuma M."/>
            <person name="Hongoh Y."/>
        </authorList>
    </citation>
    <scope>NUCLEOTIDE SEQUENCE</scope>
    <source>
        <strain evidence="3">RsTa-C01</strain>
    </source>
</reference>
<proteinExistence type="predicted"/>
<feature type="domain" description="DUF4234" evidence="2">
    <location>
        <begin position="5"/>
        <end position="71"/>
    </location>
</feature>
<keyword evidence="1" id="KW-0472">Membrane</keyword>
<evidence type="ECO:0000313" key="3">
    <source>
        <dbReference type="EMBL" id="BED92843.1"/>
    </source>
</evidence>
<keyword evidence="1" id="KW-0812">Transmembrane</keyword>
<keyword evidence="1" id="KW-1133">Transmembrane helix</keyword>
<dbReference type="Pfam" id="PF14018">
    <property type="entry name" value="DUF4234"/>
    <property type="match status" value="1"/>
</dbReference>
<feature type="transmembrane region" description="Helical" evidence="1">
    <location>
        <begin position="9"/>
        <end position="26"/>
    </location>
</feature>
<dbReference type="InterPro" id="IPR025328">
    <property type="entry name" value="DUF4234"/>
</dbReference>